<accession>A0A9Q4F1I6</accession>
<gene>
    <name evidence="1" type="ORF">OZZ17_07830</name>
</gene>
<dbReference type="Proteomes" id="UP001079535">
    <property type="component" value="Unassembled WGS sequence"/>
</dbReference>
<name>A0A9Q4F1I6_MEDGN</name>
<protein>
    <submittedName>
        <fullName evidence="1">Uncharacterized protein</fullName>
    </submittedName>
</protein>
<comment type="caution">
    <text evidence="1">The sequence shown here is derived from an EMBL/GenBank/DDBJ whole genome shotgun (WGS) entry which is preliminary data.</text>
</comment>
<sequence length="198" mass="22795">MFVRLRDFKRLIKEAYTGAGLYVARRGNQLLFGGSYWAIATTKESLDKKALAAVIELTGEMPEDGGAFKATKEANQYEINEVHWNLIDATEQYEDEEEKLTVTRLVLNKHPYGQTMRILQAEDGRVDVLGEGFIQAIDPASMNTDYEYEIEGPFINRRFPKQVYWKSEATTLTAFLYNRDDMKEKDLLDYLQNTKIEG</sequence>
<dbReference type="AlphaFoldDB" id="A0A9Q4F1I6"/>
<dbReference type="EMBL" id="JAPRAY010000009">
    <property type="protein sequence ID" value="MCZ0667452.1"/>
    <property type="molecule type" value="Genomic_DNA"/>
</dbReference>
<reference evidence="1" key="1">
    <citation type="submission" date="2022-11" db="EMBL/GenBank/DDBJ databases">
        <title>Temperate bacteriophages infecting mucin-degrading bacterium Ruminococcus gnavus from the human gut.</title>
        <authorList>
            <person name="Buttimer C."/>
        </authorList>
    </citation>
    <scope>NUCLEOTIDE SEQUENCE</scope>
    <source>
        <strain evidence="1">CCUG 49994</strain>
    </source>
</reference>
<evidence type="ECO:0000313" key="2">
    <source>
        <dbReference type="Proteomes" id="UP001079535"/>
    </source>
</evidence>
<evidence type="ECO:0000313" key="1">
    <source>
        <dbReference type="EMBL" id="MCZ0667452.1"/>
    </source>
</evidence>
<proteinExistence type="predicted"/>
<organism evidence="1 2">
    <name type="scientific">Mediterraneibacter gnavus</name>
    <name type="common">Ruminococcus gnavus</name>
    <dbReference type="NCBI Taxonomy" id="33038"/>
    <lineage>
        <taxon>Bacteria</taxon>
        <taxon>Bacillati</taxon>
        <taxon>Bacillota</taxon>
        <taxon>Clostridia</taxon>
        <taxon>Lachnospirales</taxon>
        <taxon>Lachnospiraceae</taxon>
        <taxon>Mediterraneibacter</taxon>
    </lineage>
</organism>
<dbReference type="RefSeq" id="WP_268803520.1">
    <property type="nucleotide sequence ID" value="NZ_JAPRAY010000009.1"/>
</dbReference>